<dbReference type="GO" id="GO:0010190">
    <property type="term" value="P:cytochrome b6f complex assembly"/>
    <property type="evidence" value="ECO:0007669"/>
    <property type="project" value="InterPro"/>
</dbReference>
<reference evidence="2" key="1">
    <citation type="journal article" date="2020" name="bioRxiv">
        <title>Comparative genomics of Chlamydomonas.</title>
        <authorList>
            <person name="Craig R.J."/>
            <person name="Hasan A.R."/>
            <person name="Ness R.W."/>
            <person name="Keightley P.D."/>
        </authorList>
    </citation>
    <scope>NUCLEOTIDE SEQUENCE</scope>
    <source>
        <strain evidence="2">CCAP 11/70</strain>
    </source>
</reference>
<dbReference type="Proteomes" id="UP000612055">
    <property type="component" value="Unassembled WGS sequence"/>
</dbReference>
<comment type="caution">
    <text evidence="2">The sequence shown here is derived from an EMBL/GenBank/DDBJ whole genome shotgun (WGS) entry which is preliminary data.</text>
</comment>
<evidence type="ECO:0000256" key="1">
    <source>
        <dbReference type="SAM" id="MobiDB-lite"/>
    </source>
</evidence>
<keyword evidence="3" id="KW-1185">Reference proteome</keyword>
<evidence type="ECO:0000313" key="2">
    <source>
        <dbReference type="EMBL" id="KAG2485093.1"/>
    </source>
</evidence>
<sequence>MQSSLVARGLTCPLLRQRLRRAALAPSQGVAAPQPRRLSRAQAESKRGGGGLGDEDIDVAVFRFTLGIPGFEDRFIPRVVGVAIGALLVLNHVLGAEPAPDAQVRAEYLGALLAVLCLFVPDIEERLREAMPGRGRQKAAGAVEGAANCFLLEPSLPEAAKKELAWASFSLLKNTNCCGVVLAAGGRVLMARGAVGAGAVRPGDTAGSLAALGKDLASASGPLAAVASGSSPASWLPERSGFGAAASLPALPAGAQSLYAAHVEAAGGGPGVLVVFSERPRAMADRERGWVAAVAAKLGPFV</sequence>
<dbReference type="InterPro" id="IPR044970">
    <property type="entry name" value="CCB2"/>
</dbReference>
<accession>A0A835XLP7</accession>
<dbReference type="PANTHER" id="PTHR36403">
    <property type="entry name" value="PROTEIN COFACTOR ASSEMBLY OF COMPLEX C SUBUNIT B CCB2, CHLOROPLASTIC"/>
    <property type="match status" value="1"/>
</dbReference>
<dbReference type="OrthoDB" id="514937at2759"/>
<protein>
    <recommendedName>
        <fullName evidence="4">CCB2</fullName>
    </recommendedName>
</protein>
<organism evidence="2 3">
    <name type="scientific">Edaphochlamys debaryana</name>
    <dbReference type="NCBI Taxonomy" id="47281"/>
    <lineage>
        <taxon>Eukaryota</taxon>
        <taxon>Viridiplantae</taxon>
        <taxon>Chlorophyta</taxon>
        <taxon>core chlorophytes</taxon>
        <taxon>Chlorophyceae</taxon>
        <taxon>CS clade</taxon>
        <taxon>Chlamydomonadales</taxon>
        <taxon>Chlamydomonadales incertae sedis</taxon>
        <taxon>Edaphochlamys</taxon>
    </lineage>
</organism>
<dbReference type="Pfam" id="PF11152">
    <property type="entry name" value="CCB2_CCB4"/>
    <property type="match status" value="1"/>
</dbReference>
<dbReference type="PANTHER" id="PTHR36403:SF1">
    <property type="entry name" value="PROTEIN COFACTOR ASSEMBLY OF COMPLEX C SUBUNIT B CCB2, CHLOROPLASTIC"/>
    <property type="match status" value="1"/>
</dbReference>
<dbReference type="InterPro" id="IPR021325">
    <property type="entry name" value="CCB2/CCB4"/>
</dbReference>
<name>A0A835XLP7_9CHLO</name>
<dbReference type="AlphaFoldDB" id="A0A835XLP7"/>
<dbReference type="EMBL" id="JAEHOE010000136">
    <property type="protein sequence ID" value="KAG2485093.1"/>
    <property type="molecule type" value="Genomic_DNA"/>
</dbReference>
<gene>
    <name evidence="2" type="ORF">HYH03_016190</name>
</gene>
<feature type="region of interest" description="Disordered" evidence="1">
    <location>
        <begin position="26"/>
        <end position="51"/>
    </location>
</feature>
<evidence type="ECO:0008006" key="4">
    <source>
        <dbReference type="Google" id="ProtNLM"/>
    </source>
</evidence>
<proteinExistence type="predicted"/>
<evidence type="ECO:0000313" key="3">
    <source>
        <dbReference type="Proteomes" id="UP000612055"/>
    </source>
</evidence>